<evidence type="ECO:0000313" key="3">
    <source>
        <dbReference type="Proteomes" id="UP000005384"/>
    </source>
</evidence>
<proteinExistence type="predicted"/>
<keyword evidence="3" id="KW-1185">Reference proteome</keyword>
<dbReference type="HOGENOM" id="CLU_2806635_0_0_9"/>
<dbReference type="OrthoDB" id="2914590at2"/>
<reference evidence="2 3" key="1">
    <citation type="submission" date="2011-08" db="EMBL/GenBank/DDBJ databases">
        <title>The Genome Sequence of Clostridium hathewayi WAL-18680.</title>
        <authorList>
            <consortium name="The Broad Institute Genome Sequencing Platform"/>
            <person name="Earl A."/>
            <person name="Ward D."/>
            <person name="Feldgarden M."/>
            <person name="Gevers D."/>
            <person name="Finegold S.M."/>
            <person name="Summanen P.H."/>
            <person name="Molitoris D.R."/>
            <person name="Song M."/>
            <person name="Daigneault M."/>
            <person name="Allen-Vercoe E."/>
            <person name="Young S.K."/>
            <person name="Zeng Q."/>
            <person name="Gargeya S."/>
            <person name="Fitzgerald M."/>
            <person name="Haas B."/>
            <person name="Abouelleil A."/>
            <person name="Alvarado L."/>
            <person name="Arachchi H.M."/>
            <person name="Berlin A."/>
            <person name="Brown A."/>
            <person name="Chapman S.B."/>
            <person name="Chen Z."/>
            <person name="Dunbar C."/>
            <person name="Freedman E."/>
            <person name="Gearin G."/>
            <person name="Gellesch M."/>
            <person name="Goldberg J."/>
            <person name="Griggs A."/>
            <person name="Gujja S."/>
            <person name="Heiman D."/>
            <person name="Howarth C."/>
            <person name="Larson L."/>
            <person name="Lui A."/>
            <person name="MacDonald P.J.P."/>
            <person name="Montmayeur A."/>
            <person name="Murphy C."/>
            <person name="Neiman D."/>
            <person name="Pearson M."/>
            <person name="Priest M."/>
            <person name="Roberts A."/>
            <person name="Saif S."/>
            <person name="Shea T."/>
            <person name="Shenoy N."/>
            <person name="Sisk P."/>
            <person name="Stolte C."/>
            <person name="Sykes S."/>
            <person name="Wortman J."/>
            <person name="Nusbaum C."/>
            <person name="Birren B."/>
        </authorList>
    </citation>
    <scope>NUCLEOTIDE SEQUENCE [LARGE SCALE GENOMIC DNA]</scope>
    <source>
        <strain evidence="2 3">WAL-18680</strain>
    </source>
</reference>
<keyword evidence="1" id="KW-1133">Transmembrane helix</keyword>
<gene>
    <name evidence="2" type="ORF">HMPREF9473_03120</name>
</gene>
<sequence>MCAKIKEFFMRDWSPAEKVMIILCCISIGVIKGFLLAPIKGGIHCGNDNGDRYFLDSEDYAFDNDDK</sequence>
<dbReference type="AlphaFoldDB" id="G5IHZ2"/>
<keyword evidence="1" id="KW-0472">Membrane</keyword>
<protein>
    <submittedName>
        <fullName evidence="2">Uncharacterized protein</fullName>
    </submittedName>
</protein>
<organism evidence="2 3">
    <name type="scientific">Hungatella hathewayi WAL-18680</name>
    <dbReference type="NCBI Taxonomy" id="742737"/>
    <lineage>
        <taxon>Bacteria</taxon>
        <taxon>Bacillati</taxon>
        <taxon>Bacillota</taxon>
        <taxon>Clostridia</taxon>
        <taxon>Lachnospirales</taxon>
        <taxon>Lachnospiraceae</taxon>
        <taxon>Hungatella</taxon>
    </lineage>
</organism>
<accession>G5IHZ2</accession>
<evidence type="ECO:0000313" key="2">
    <source>
        <dbReference type="EMBL" id="EHI58898.1"/>
    </source>
</evidence>
<evidence type="ECO:0000256" key="1">
    <source>
        <dbReference type="SAM" id="Phobius"/>
    </source>
</evidence>
<dbReference type="Proteomes" id="UP000005384">
    <property type="component" value="Unassembled WGS sequence"/>
</dbReference>
<keyword evidence="1" id="KW-0812">Transmembrane</keyword>
<name>G5IHZ2_9FIRM</name>
<dbReference type="PATRIC" id="fig|742737.3.peg.3094"/>
<feature type="transmembrane region" description="Helical" evidence="1">
    <location>
        <begin position="20"/>
        <end position="39"/>
    </location>
</feature>
<comment type="caution">
    <text evidence="2">The sequence shown here is derived from an EMBL/GenBank/DDBJ whole genome shotgun (WGS) entry which is preliminary data.</text>
</comment>
<dbReference type="EMBL" id="ADLN01000082">
    <property type="protein sequence ID" value="EHI58898.1"/>
    <property type="molecule type" value="Genomic_DNA"/>
</dbReference>
<dbReference type="RefSeq" id="WP_006781099.1">
    <property type="nucleotide sequence ID" value="NZ_CP040506.1"/>
</dbReference>